<protein>
    <submittedName>
        <fullName evidence="2">Uncharacterized protein</fullName>
    </submittedName>
</protein>
<organism evidence="2 3">
    <name type="scientific">Mycobacterium tuberculosis</name>
    <dbReference type="NCBI Taxonomy" id="1773"/>
    <lineage>
        <taxon>Bacteria</taxon>
        <taxon>Bacillati</taxon>
        <taxon>Actinomycetota</taxon>
        <taxon>Actinomycetes</taxon>
        <taxon>Mycobacteriales</taxon>
        <taxon>Mycobacteriaceae</taxon>
        <taxon>Mycobacterium</taxon>
        <taxon>Mycobacterium tuberculosis complex</taxon>
    </lineage>
</organism>
<proteinExistence type="predicted"/>
<evidence type="ECO:0000313" key="2">
    <source>
        <dbReference type="EMBL" id="CNX09643.1"/>
    </source>
</evidence>
<feature type="region of interest" description="Disordered" evidence="1">
    <location>
        <begin position="44"/>
        <end position="73"/>
    </location>
</feature>
<dbReference type="EMBL" id="CQQC01002696">
    <property type="protein sequence ID" value="CNX09643.1"/>
    <property type="molecule type" value="Genomic_DNA"/>
</dbReference>
<dbReference type="Proteomes" id="UP000039217">
    <property type="component" value="Unassembled WGS sequence"/>
</dbReference>
<name>A0A655FYD0_MYCTX</name>
<dbReference type="AlphaFoldDB" id="A0A655FYD0"/>
<accession>A0A655FYD0</accession>
<reference evidence="2 3" key="1">
    <citation type="submission" date="2015-03" db="EMBL/GenBank/DDBJ databases">
        <authorList>
            <consortium name="Pathogen Informatics"/>
        </authorList>
    </citation>
    <scope>NUCLEOTIDE SEQUENCE [LARGE SCALE GENOMIC DNA]</scope>
    <source>
        <strain evidence="2 3">D00501624</strain>
    </source>
</reference>
<gene>
    <name evidence="2" type="ORF">ERS007661_04459</name>
</gene>
<sequence length="73" mass="7340">MSVGWITSVTTPYIGPESRLGSIWNVVAPVIVSPAAMAACTGAAPRQAGSSEKCRLTQPCGGTASKGPPSRAP</sequence>
<evidence type="ECO:0000256" key="1">
    <source>
        <dbReference type="SAM" id="MobiDB-lite"/>
    </source>
</evidence>
<evidence type="ECO:0000313" key="3">
    <source>
        <dbReference type="Proteomes" id="UP000039217"/>
    </source>
</evidence>